<proteinExistence type="predicted"/>
<accession>A0A383EI97</accession>
<feature type="domain" description="DUF7847" evidence="2">
    <location>
        <begin position="27"/>
        <end position="195"/>
    </location>
</feature>
<feature type="transmembrane region" description="Helical" evidence="1">
    <location>
        <begin position="185"/>
        <end position="205"/>
    </location>
</feature>
<organism evidence="3">
    <name type="scientific">marine metagenome</name>
    <dbReference type="NCBI Taxonomy" id="408172"/>
    <lineage>
        <taxon>unclassified sequences</taxon>
        <taxon>metagenomes</taxon>
        <taxon>ecological metagenomes</taxon>
    </lineage>
</organism>
<evidence type="ECO:0000313" key="3">
    <source>
        <dbReference type="EMBL" id="SVE56612.1"/>
    </source>
</evidence>
<feature type="transmembrane region" description="Helical" evidence="1">
    <location>
        <begin position="60"/>
        <end position="86"/>
    </location>
</feature>
<reference evidence="3" key="1">
    <citation type="submission" date="2018-05" db="EMBL/GenBank/DDBJ databases">
        <authorList>
            <person name="Lanie J.A."/>
            <person name="Ng W.-L."/>
            <person name="Kazmierczak K.M."/>
            <person name="Andrzejewski T.M."/>
            <person name="Davidsen T.M."/>
            <person name="Wayne K.J."/>
            <person name="Tettelin H."/>
            <person name="Glass J.I."/>
            <person name="Rusch D."/>
            <person name="Podicherti R."/>
            <person name="Tsui H.-C.T."/>
            <person name="Winkler M.E."/>
        </authorList>
    </citation>
    <scope>NUCLEOTIDE SEQUENCE</scope>
</reference>
<gene>
    <name evidence="3" type="ORF">METZ01_LOCUS509466</name>
</gene>
<sequence length="207" mass="23421">IMGTVSPDPPSGQKIQFILFRLASNLFSMGLTLGSIRIILDVIGGVETKIENLFNSFQLLFPYICGYLLFLLGILLLFIPFFRLIILNESGLRIIESFLSGDIVELVQLMEHSINLNYLFLYLLPCFYMWIKIQFFPYFIISEELGPIDSLKKSYEITEGQSTNLVLFLMLLIIINLLGLIPFGLGLLITIPFTFVATGVMFSALNN</sequence>
<keyword evidence="1" id="KW-1133">Transmembrane helix</keyword>
<feature type="non-terminal residue" evidence="3">
    <location>
        <position position="1"/>
    </location>
</feature>
<feature type="transmembrane region" description="Helical" evidence="1">
    <location>
        <begin position="161"/>
        <end position="178"/>
    </location>
</feature>
<keyword evidence="1" id="KW-0812">Transmembrane</keyword>
<protein>
    <recommendedName>
        <fullName evidence="2">DUF7847 domain-containing protein</fullName>
    </recommendedName>
</protein>
<feature type="transmembrane region" description="Helical" evidence="1">
    <location>
        <begin position="18"/>
        <end position="40"/>
    </location>
</feature>
<dbReference type="InterPro" id="IPR057169">
    <property type="entry name" value="DUF7847"/>
</dbReference>
<name>A0A383EI97_9ZZZZ</name>
<feature type="transmembrane region" description="Helical" evidence="1">
    <location>
        <begin position="119"/>
        <end position="141"/>
    </location>
</feature>
<evidence type="ECO:0000259" key="2">
    <source>
        <dbReference type="Pfam" id="PF25231"/>
    </source>
</evidence>
<keyword evidence="1" id="KW-0472">Membrane</keyword>
<dbReference type="PANTHER" id="PTHR40076">
    <property type="entry name" value="MEMBRANE PROTEIN-RELATED"/>
    <property type="match status" value="1"/>
</dbReference>
<evidence type="ECO:0000256" key="1">
    <source>
        <dbReference type="SAM" id="Phobius"/>
    </source>
</evidence>
<dbReference type="InterPro" id="IPR010380">
    <property type="entry name" value="DUF975"/>
</dbReference>
<dbReference type="Pfam" id="PF25231">
    <property type="entry name" value="DUF7847"/>
    <property type="match status" value="1"/>
</dbReference>
<dbReference type="PANTHER" id="PTHR40076:SF1">
    <property type="entry name" value="MEMBRANE PROTEIN"/>
    <property type="match status" value="1"/>
</dbReference>
<dbReference type="EMBL" id="UINC01226217">
    <property type="protein sequence ID" value="SVE56612.1"/>
    <property type="molecule type" value="Genomic_DNA"/>
</dbReference>
<dbReference type="AlphaFoldDB" id="A0A383EI97"/>